<dbReference type="PROSITE" id="PS50293">
    <property type="entry name" value="TPR_REGION"/>
    <property type="match status" value="1"/>
</dbReference>
<dbReference type="OrthoDB" id="509324at2"/>
<evidence type="ECO:0000256" key="1">
    <source>
        <dbReference type="ARBA" id="ARBA00022475"/>
    </source>
</evidence>
<dbReference type="EMBL" id="WOCD01000001">
    <property type="protein sequence ID" value="MUH71575.1"/>
    <property type="molecule type" value="Genomic_DNA"/>
</dbReference>
<keyword evidence="1 8" id="KW-1003">Cell membrane</keyword>
<sequence>MKRVSLSLVLLSTIVTGCASKQSVLDNSEPHVVNNVVISEPLNVDYKSELAIAKLTQIISHAKLEKEKLAELLYDRGVMYDSLGLRSLAQLDFRRALEHKPDFADAYNFIGIHLTLMGQYAQAFEAFDSALEIDPEHQYVHLNRGIALHYYGRNGLAMEDLETFYVKKPDDPYRVIWLYFSEVENDAEGAKLRLIYNASQLNPNSWSYQIVELLLGNLTEQTFINNMGKNLKSSRELVERLCEGYFYLAKFKLAMGDEEAAKNYFRLALGTSVHEFVEHKYSRLELNKLYEIARQRYANVEASQETN</sequence>
<dbReference type="InterPro" id="IPR019734">
    <property type="entry name" value="TPR_rpt"/>
</dbReference>
<keyword evidence="5 8" id="KW-0472">Membrane</keyword>
<dbReference type="Pfam" id="PF13181">
    <property type="entry name" value="TPR_8"/>
    <property type="match status" value="2"/>
</dbReference>
<dbReference type="AlphaFoldDB" id="A0A6N8F4T8"/>
<dbReference type="InterPro" id="IPR023605">
    <property type="entry name" value="Lipoprotein_NlpI"/>
</dbReference>
<gene>
    <name evidence="10" type="primary">nlpI</name>
    <name evidence="10" type="ORF">GNP35_03110</name>
</gene>
<dbReference type="GO" id="GO:0009279">
    <property type="term" value="C:cell outer membrane"/>
    <property type="evidence" value="ECO:0007669"/>
    <property type="project" value="TreeGrafter"/>
</dbReference>
<reference evidence="10 11" key="1">
    <citation type="submission" date="2019-11" db="EMBL/GenBank/DDBJ databases">
        <title>P. haliotis isolates from Z. marina roots.</title>
        <authorList>
            <person name="Cohen M."/>
            <person name="Jospin G."/>
            <person name="Eisen J.A."/>
            <person name="Coil D.A."/>
        </authorList>
    </citation>
    <scope>NUCLEOTIDE SEQUENCE [LARGE SCALE GENOMIC DNA]</scope>
    <source>
        <strain evidence="10 11">UCD-MCMsp1aY</strain>
    </source>
</reference>
<dbReference type="InterPro" id="IPR050498">
    <property type="entry name" value="Ycf3"/>
</dbReference>
<dbReference type="GO" id="GO:0046813">
    <property type="term" value="P:receptor-mediated virion attachment to host cell"/>
    <property type="evidence" value="ECO:0007669"/>
    <property type="project" value="TreeGrafter"/>
</dbReference>
<dbReference type="NCBIfam" id="NF008391">
    <property type="entry name" value="PRK11189.1"/>
    <property type="match status" value="1"/>
</dbReference>
<dbReference type="Gene3D" id="1.25.40.10">
    <property type="entry name" value="Tetratricopeptide repeat domain"/>
    <property type="match status" value="1"/>
</dbReference>
<dbReference type="PANTHER" id="PTHR44858:SF1">
    <property type="entry name" value="UDP-N-ACETYLGLUCOSAMINE--PEPTIDE N-ACETYLGLUCOSAMINYLTRANSFERASE SPINDLY-RELATED"/>
    <property type="match status" value="1"/>
</dbReference>
<keyword evidence="2" id="KW-0732">Signal</keyword>
<evidence type="ECO:0000313" key="11">
    <source>
        <dbReference type="Proteomes" id="UP000439994"/>
    </source>
</evidence>
<keyword evidence="11" id="KW-1185">Reference proteome</keyword>
<comment type="function">
    <text evidence="8">May be involved in cell division.</text>
</comment>
<dbReference type="Proteomes" id="UP000439994">
    <property type="component" value="Unassembled WGS sequence"/>
</dbReference>
<accession>A0A6N8F4T8</accession>
<dbReference type="RefSeq" id="WP_155694404.1">
    <property type="nucleotide sequence ID" value="NZ_WOCD01000001.1"/>
</dbReference>
<dbReference type="PANTHER" id="PTHR44858">
    <property type="entry name" value="TETRATRICOPEPTIDE REPEAT PROTEIN 6"/>
    <property type="match status" value="1"/>
</dbReference>
<evidence type="ECO:0000256" key="7">
    <source>
        <dbReference type="ARBA" id="ARBA00023288"/>
    </source>
</evidence>
<dbReference type="InterPro" id="IPR011990">
    <property type="entry name" value="TPR-like_helical_dom_sf"/>
</dbReference>
<feature type="repeat" description="TPR" evidence="9">
    <location>
        <begin position="104"/>
        <end position="137"/>
    </location>
</feature>
<dbReference type="SMART" id="SM00028">
    <property type="entry name" value="TPR"/>
    <property type="match status" value="3"/>
</dbReference>
<evidence type="ECO:0000256" key="5">
    <source>
        <dbReference type="ARBA" id="ARBA00023136"/>
    </source>
</evidence>
<dbReference type="SUPFAM" id="SSF48452">
    <property type="entry name" value="TPR-like"/>
    <property type="match status" value="1"/>
</dbReference>
<organism evidence="10 11">
    <name type="scientific">Psychrosphaera haliotis</name>
    <dbReference type="NCBI Taxonomy" id="555083"/>
    <lineage>
        <taxon>Bacteria</taxon>
        <taxon>Pseudomonadati</taxon>
        <taxon>Pseudomonadota</taxon>
        <taxon>Gammaproteobacteria</taxon>
        <taxon>Alteromonadales</taxon>
        <taxon>Pseudoalteromonadaceae</taxon>
        <taxon>Psychrosphaera</taxon>
    </lineage>
</organism>
<dbReference type="PROSITE" id="PS50005">
    <property type="entry name" value="TPR"/>
    <property type="match status" value="2"/>
</dbReference>
<evidence type="ECO:0000256" key="3">
    <source>
        <dbReference type="ARBA" id="ARBA00022737"/>
    </source>
</evidence>
<feature type="repeat" description="TPR" evidence="9">
    <location>
        <begin position="70"/>
        <end position="103"/>
    </location>
</feature>
<dbReference type="GO" id="GO:0005886">
    <property type="term" value="C:plasma membrane"/>
    <property type="evidence" value="ECO:0007669"/>
    <property type="project" value="UniProtKB-SubCell"/>
</dbReference>
<evidence type="ECO:0000256" key="6">
    <source>
        <dbReference type="ARBA" id="ARBA00023139"/>
    </source>
</evidence>
<evidence type="ECO:0000256" key="8">
    <source>
        <dbReference type="PIRNR" id="PIRNR004654"/>
    </source>
</evidence>
<evidence type="ECO:0000256" key="4">
    <source>
        <dbReference type="ARBA" id="ARBA00022803"/>
    </source>
</evidence>
<proteinExistence type="predicted"/>
<evidence type="ECO:0000256" key="9">
    <source>
        <dbReference type="PROSITE-ProRule" id="PRU00339"/>
    </source>
</evidence>
<dbReference type="PIRSF" id="PIRSF004654">
    <property type="entry name" value="NlpI"/>
    <property type="match status" value="1"/>
</dbReference>
<comment type="subcellular location">
    <subcellularLocation>
        <location evidence="8">Cell membrane</location>
    </subcellularLocation>
</comment>
<dbReference type="PROSITE" id="PS51257">
    <property type="entry name" value="PROKAR_LIPOPROTEIN"/>
    <property type="match status" value="1"/>
</dbReference>
<comment type="subunit">
    <text evidence="8">Homodimer.</text>
</comment>
<keyword evidence="3" id="KW-0677">Repeat</keyword>
<keyword evidence="6" id="KW-0564">Palmitate</keyword>
<evidence type="ECO:0000256" key="2">
    <source>
        <dbReference type="ARBA" id="ARBA00022729"/>
    </source>
</evidence>
<comment type="caution">
    <text evidence="10">The sequence shown here is derived from an EMBL/GenBank/DDBJ whole genome shotgun (WGS) entry which is preliminary data.</text>
</comment>
<keyword evidence="4 9" id="KW-0802">TPR repeat</keyword>
<protein>
    <recommendedName>
        <fullName evidence="8">Lipoprotein NlpI</fullName>
    </recommendedName>
</protein>
<keyword evidence="7 10" id="KW-0449">Lipoprotein</keyword>
<name>A0A6N8F4T8_9GAMM</name>
<evidence type="ECO:0000313" key="10">
    <source>
        <dbReference type="EMBL" id="MUH71575.1"/>
    </source>
</evidence>